<proteinExistence type="inferred from homology"/>
<dbReference type="Pfam" id="PF00370">
    <property type="entry name" value="FGGY_N"/>
    <property type="match status" value="1"/>
</dbReference>
<organism evidence="7 8">
    <name type="scientific">Stephanodiscus triporus</name>
    <dbReference type="NCBI Taxonomy" id="2934178"/>
    <lineage>
        <taxon>Eukaryota</taxon>
        <taxon>Sar</taxon>
        <taxon>Stramenopiles</taxon>
        <taxon>Ochrophyta</taxon>
        <taxon>Bacillariophyta</taxon>
        <taxon>Coscinodiscophyceae</taxon>
        <taxon>Thalassiosirophycidae</taxon>
        <taxon>Stephanodiscales</taxon>
        <taxon>Stephanodiscaceae</taxon>
        <taxon>Stephanodiscus</taxon>
    </lineage>
</organism>
<evidence type="ECO:0000256" key="4">
    <source>
        <dbReference type="RuleBase" id="RU367058"/>
    </source>
</evidence>
<dbReference type="EC" id="2.7.1.17" evidence="4"/>
<protein>
    <recommendedName>
        <fullName evidence="4">Xylulose kinase</fullName>
        <ecNumber evidence="4">2.7.1.17</ecNumber>
    </recommendedName>
</protein>
<evidence type="ECO:0000256" key="2">
    <source>
        <dbReference type="ARBA" id="ARBA00022679"/>
    </source>
</evidence>
<accession>A0ABD3P2B0</accession>
<dbReference type="GO" id="GO:0004856">
    <property type="term" value="F:D-xylulokinase activity"/>
    <property type="evidence" value="ECO:0007669"/>
    <property type="project" value="UniProtKB-UniRule"/>
</dbReference>
<dbReference type="SUPFAM" id="SSF53067">
    <property type="entry name" value="Actin-like ATPase domain"/>
    <property type="match status" value="2"/>
</dbReference>
<evidence type="ECO:0000256" key="1">
    <source>
        <dbReference type="ARBA" id="ARBA00009156"/>
    </source>
</evidence>
<dbReference type="PIRSF" id="PIRSF000538">
    <property type="entry name" value="GlpK"/>
    <property type="match status" value="1"/>
</dbReference>
<evidence type="ECO:0000313" key="8">
    <source>
        <dbReference type="Proteomes" id="UP001530315"/>
    </source>
</evidence>
<keyword evidence="4" id="KW-0547">Nucleotide-binding</keyword>
<comment type="caution">
    <text evidence="7">The sequence shown here is derived from an EMBL/GenBank/DDBJ whole genome shotgun (WGS) entry which is preliminary data.</text>
</comment>
<dbReference type="Proteomes" id="UP001530315">
    <property type="component" value="Unassembled WGS sequence"/>
</dbReference>
<dbReference type="GO" id="GO:0005524">
    <property type="term" value="F:ATP binding"/>
    <property type="evidence" value="ECO:0007669"/>
    <property type="project" value="UniProtKB-KW"/>
</dbReference>
<dbReference type="InterPro" id="IPR043129">
    <property type="entry name" value="ATPase_NBD"/>
</dbReference>
<evidence type="ECO:0000313" key="7">
    <source>
        <dbReference type="EMBL" id="KAL3782379.1"/>
    </source>
</evidence>
<evidence type="ECO:0000259" key="5">
    <source>
        <dbReference type="Pfam" id="PF00370"/>
    </source>
</evidence>
<keyword evidence="2 4" id="KW-0808">Transferase</keyword>
<dbReference type="EMBL" id="JALLAZ020001020">
    <property type="protein sequence ID" value="KAL3782379.1"/>
    <property type="molecule type" value="Genomic_DNA"/>
</dbReference>
<keyword evidence="4" id="KW-0119">Carbohydrate metabolism</keyword>
<evidence type="ECO:0000256" key="3">
    <source>
        <dbReference type="ARBA" id="ARBA00022777"/>
    </source>
</evidence>
<sequence length="511" mass="52373">MAIVLGLDLSTQSATAVVLDTAKGTTVARARSAFGADFPDRGHPEGFLRGGQGGEVHADPLLWLDGLELALDRLAELADLSGIDAVSVSGQQHGSVYLAAGYEAALVDGSRATSLSAKISPVLSRRSSPIWMDSSTAAECAEIAAALGGDQAVCDLTGSVATMRFTGPQIRRFAKLDPAAWAKTERVHLVSSFFASVLAGKDAAIDTGDGAGMNLMDIRKGDWAPAALAATAPDLAAKLPPIRPGSTVVGGISAYFVARHGFSSKCRVVIGSGDNPSSLVGMGASKPGKVVISLGTSDTLFAAIEGIRTDSAGLGHAFGNPLGGSMSLVCVRNGALAREVIRRECGHADWPAFSAAIDASPAAVSAVLPMEEPEITPRRAAGRIVLGAPASKATLPRAAVEGQALSLRYHSRWVGTPTTQLLLTGGASENPSISKIFADVFGAPVLRLAVSDSAALGAALRAAEGACGVMMADLEPVFCAPTSGDVQPNRTLRAAYDKLEAELAQTLLRKA</sequence>
<feature type="domain" description="Carbohydrate kinase FGGY N-terminal" evidence="5">
    <location>
        <begin position="130"/>
        <end position="281"/>
    </location>
</feature>
<dbReference type="Gene3D" id="3.30.420.40">
    <property type="match status" value="2"/>
</dbReference>
<feature type="domain" description="Carbohydrate kinase FGGY C-terminal" evidence="6">
    <location>
        <begin position="291"/>
        <end position="463"/>
    </location>
</feature>
<comment type="catalytic activity">
    <reaction evidence="4">
        <text>D-xylulose + ATP = D-xylulose 5-phosphate + ADP + H(+)</text>
        <dbReference type="Rhea" id="RHEA:10964"/>
        <dbReference type="ChEBI" id="CHEBI:15378"/>
        <dbReference type="ChEBI" id="CHEBI:17140"/>
        <dbReference type="ChEBI" id="CHEBI:30616"/>
        <dbReference type="ChEBI" id="CHEBI:57737"/>
        <dbReference type="ChEBI" id="CHEBI:456216"/>
        <dbReference type="EC" id="2.7.1.17"/>
    </reaction>
</comment>
<dbReference type="GO" id="GO:0042732">
    <property type="term" value="P:D-xylose metabolic process"/>
    <property type="evidence" value="ECO:0007669"/>
    <property type="project" value="UniProtKB-UniRule"/>
</dbReference>
<dbReference type="InterPro" id="IPR000577">
    <property type="entry name" value="Carb_kinase_FGGY"/>
</dbReference>
<name>A0ABD3P2B0_9STRA</name>
<dbReference type="PANTHER" id="PTHR10196:SF57">
    <property type="entry name" value="XYLULOSE KINASE"/>
    <property type="match status" value="1"/>
</dbReference>
<reference evidence="7 8" key="1">
    <citation type="submission" date="2024-10" db="EMBL/GenBank/DDBJ databases">
        <title>Updated reference genomes for cyclostephanoid diatoms.</title>
        <authorList>
            <person name="Roberts W.R."/>
            <person name="Alverson A.J."/>
        </authorList>
    </citation>
    <scope>NUCLEOTIDE SEQUENCE [LARGE SCALE GENOMIC DNA]</scope>
    <source>
        <strain evidence="7 8">AJA276-08</strain>
    </source>
</reference>
<dbReference type="InterPro" id="IPR042024">
    <property type="entry name" value="D-XK_euk"/>
</dbReference>
<dbReference type="AlphaFoldDB" id="A0ABD3P2B0"/>
<dbReference type="InterPro" id="IPR018485">
    <property type="entry name" value="FGGY_C"/>
</dbReference>
<keyword evidence="4" id="KW-0859">Xylose metabolism</keyword>
<dbReference type="PANTHER" id="PTHR10196">
    <property type="entry name" value="SUGAR KINASE"/>
    <property type="match status" value="1"/>
</dbReference>
<dbReference type="InterPro" id="IPR018484">
    <property type="entry name" value="FGGY_N"/>
</dbReference>
<keyword evidence="3 4" id="KW-0418">Kinase</keyword>
<keyword evidence="8" id="KW-1185">Reference proteome</keyword>
<comment type="similarity">
    <text evidence="1 4">Belongs to the FGGY kinase family.</text>
</comment>
<dbReference type="Pfam" id="PF02782">
    <property type="entry name" value="FGGY_C"/>
    <property type="match status" value="1"/>
</dbReference>
<gene>
    <name evidence="7" type="ORF">ACHAW5_001120</name>
</gene>
<evidence type="ECO:0000259" key="6">
    <source>
        <dbReference type="Pfam" id="PF02782"/>
    </source>
</evidence>
<keyword evidence="4" id="KW-0067">ATP-binding</keyword>
<dbReference type="CDD" id="cd07776">
    <property type="entry name" value="ASKHA_NBD_FGGY_SpXK-like"/>
    <property type="match status" value="1"/>
</dbReference>